<dbReference type="EMBL" id="PTIY01000018">
    <property type="protein sequence ID" value="PPK65983.1"/>
    <property type="molecule type" value="Genomic_DNA"/>
</dbReference>
<dbReference type="Proteomes" id="UP000238071">
    <property type="component" value="Unassembled WGS sequence"/>
</dbReference>
<dbReference type="InterPro" id="IPR030392">
    <property type="entry name" value="S74_ICA"/>
</dbReference>
<gene>
    <name evidence="2" type="ORF">B0F88_11815</name>
</gene>
<dbReference type="PROSITE" id="PS51688">
    <property type="entry name" value="ICA"/>
    <property type="match status" value="1"/>
</dbReference>
<evidence type="ECO:0000259" key="1">
    <source>
        <dbReference type="PROSITE" id="PS51688"/>
    </source>
</evidence>
<dbReference type="Pfam" id="PF13884">
    <property type="entry name" value="Peptidase_S74"/>
    <property type="match status" value="1"/>
</dbReference>
<dbReference type="AlphaFoldDB" id="A0A2S6GLD0"/>
<comment type="caution">
    <text evidence="2">The sequence shown here is derived from an EMBL/GenBank/DDBJ whole genome shotgun (WGS) entry which is preliminary data.</text>
</comment>
<evidence type="ECO:0000313" key="2">
    <source>
        <dbReference type="EMBL" id="PPK65983.1"/>
    </source>
</evidence>
<sequence length="794" mass="83100">MDINKKNRSDLKSYFVKNSVPTESNFADLIDAGFNQKDDGIVKLPGDPLSIEAAGDVAGLLKVINLYAKFQDNNPAWSLQLNPRTDPNVAATAKAGLGVVDGSGATRLFIDKATGNLGIGTLAPPAGLTVIGTANISNGNGWANANGKMASGSLTIGGITANYGGGSNWTANTAALLLETLANTEIAVNDANTRVVSLMYYEGDAANRITIGRDMGWGVTPVTIANNLIVKGVMTPSAGATETNGILFPKDPGGGGGDAAWLRYYARAGESMTLELGINNDPDDHIALMPSGNVGIGVNNPGYSLDVRASRGIKLGLEGNGGGQLILANNKDDNRIYLEAFSKDGAGSAAELLLTGKNAASVPKLSFVADVTNITGNAGIGLTITPIAKLDIAQAARSGAHPAAVKGLYITGDFGPDADGIEFRHSNATQGIGFGYNTIYASGSNADQHLQLKPKGTGVMRVLGAANISNGNDYANDNKFMSSGSLTIGGTNANYGGGKGWNASTAGLLFETLANTEIAVHDSGNRVASLMYFEGDATNRITIGRDMGWGVSPVNIAGNITLDGNVALGGFTGADADEWPKVTWYRDTPNNWDEGLIKHASNRGFFGRAGFGIHLHSSRDWTFFSTGWTPLLGIEGGTGNTKIKGMLTVGVLRLGDKWRLSAVGDHDGNDDWLRLMKADNSGYYGGFAAGRLWTAVGALSGSDKRLKKDINPLESSLSKLSLLQGVSFKWRDLKVEGTQIGLIAQEVETVFPELVETGPDGMMGVNYTGLVAVLIEALKEQQNQIQQLFAAVKS</sequence>
<accession>A0A2S6GLD0</accession>
<organism evidence="2 3">
    <name type="scientific">Methylobacter tundripaludum</name>
    <dbReference type="NCBI Taxonomy" id="173365"/>
    <lineage>
        <taxon>Bacteria</taxon>
        <taxon>Pseudomonadati</taxon>
        <taxon>Pseudomonadota</taxon>
        <taxon>Gammaproteobacteria</taxon>
        <taxon>Methylococcales</taxon>
        <taxon>Methylococcaceae</taxon>
        <taxon>Methylobacter</taxon>
    </lineage>
</organism>
<keyword evidence="3" id="KW-1185">Reference proteome</keyword>
<feature type="domain" description="Peptidase S74" evidence="1">
    <location>
        <begin position="702"/>
        <end position="792"/>
    </location>
</feature>
<reference evidence="2 3" key="1">
    <citation type="submission" date="2018-02" db="EMBL/GenBank/DDBJ databases">
        <title>Subsurface microbial communities from deep shales in Ohio and West Virginia, USA.</title>
        <authorList>
            <person name="Wrighton K."/>
        </authorList>
    </citation>
    <scope>NUCLEOTIDE SEQUENCE [LARGE SCALE GENOMIC DNA]</scope>
    <source>
        <strain evidence="2 3">OWC-G53F</strain>
    </source>
</reference>
<evidence type="ECO:0000313" key="3">
    <source>
        <dbReference type="Proteomes" id="UP000238071"/>
    </source>
</evidence>
<protein>
    <submittedName>
        <fullName evidence="2">Endosialidase-like protein</fullName>
    </submittedName>
</protein>
<name>A0A2S6GLD0_9GAMM</name>
<dbReference type="RefSeq" id="WP_104425091.1">
    <property type="nucleotide sequence ID" value="NZ_PTIY01000018.1"/>
</dbReference>
<proteinExistence type="predicted"/>
<dbReference type="OrthoDB" id="9793307at2"/>